<feature type="compositionally biased region" description="Low complexity" evidence="4">
    <location>
        <begin position="149"/>
        <end position="159"/>
    </location>
</feature>
<dbReference type="GO" id="GO:0003735">
    <property type="term" value="F:structural constituent of ribosome"/>
    <property type="evidence" value="ECO:0007669"/>
    <property type="project" value="InterPro"/>
</dbReference>
<evidence type="ECO:0000256" key="3">
    <source>
        <dbReference type="HAMAP-Rule" id="MF_00385"/>
    </source>
</evidence>
<reference evidence="5" key="1">
    <citation type="journal article" date="2020" name="mSystems">
        <title>Genome- and Community-Level Interaction Insights into Carbon Utilization and Element Cycling Functions of Hydrothermarchaeota in Hydrothermal Sediment.</title>
        <authorList>
            <person name="Zhou Z."/>
            <person name="Liu Y."/>
            <person name="Xu W."/>
            <person name="Pan J."/>
            <person name="Luo Z.H."/>
            <person name="Li M."/>
        </authorList>
    </citation>
    <scope>NUCLEOTIDE SEQUENCE [LARGE SCALE GENOMIC DNA]</scope>
    <source>
        <strain evidence="5">HyVt-527</strain>
    </source>
</reference>
<evidence type="ECO:0000313" key="5">
    <source>
        <dbReference type="EMBL" id="HHJ52627.1"/>
    </source>
</evidence>
<feature type="region of interest" description="Disordered" evidence="4">
    <location>
        <begin position="101"/>
        <end position="173"/>
    </location>
</feature>
<feature type="compositionally biased region" description="Basic and acidic residues" evidence="4">
    <location>
        <begin position="101"/>
        <end position="126"/>
    </location>
</feature>
<protein>
    <recommendedName>
        <fullName evidence="3">Small ribosomal subunit protein bS16</fullName>
    </recommendedName>
</protein>
<dbReference type="PANTHER" id="PTHR12919:SF20">
    <property type="entry name" value="SMALL RIBOSOMAL SUBUNIT PROTEIN BS16M"/>
    <property type="match status" value="1"/>
</dbReference>
<dbReference type="EMBL" id="DROD01000378">
    <property type="protein sequence ID" value="HHJ52627.1"/>
    <property type="molecule type" value="Genomic_DNA"/>
</dbReference>
<dbReference type="SUPFAM" id="SSF54565">
    <property type="entry name" value="Ribosomal protein S16"/>
    <property type="match status" value="1"/>
</dbReference>
<dbReference type="Gene3D" id="3.30.1320.10">
    <property type="match status" value="1"/>
</dbReference>
<dbReference type="GO" id="GO:0006412">
    <property type="term" value="P:translation"/>
    <property type="evidence" value="ECO:0007669"/>
    <property type="project" value="UniProtKB-UniRule"/>
</dbReference>
<feature type="compositionally biased region" description="Acidic residues" evidence="4">
    <location>
        <begin position="136"/>
        <end position="148"/>
    </location>
</feature>
<dbReference type="Pfam" id="PF00886">
    <property type="entry name" value="Ribosomal_S16"/>
    <property type="match status" value="1"/>
</dbReference>
<accession>A0A7V5PP13</accession>
<dbReference type="AlphaFoldDB" id="A0A7V5PP13"/>
<dbReference type="PANTHER" id="PTHR12919">
    <property type="entry name" value="30S RIBOSOMAL PROTEIN S16"/>
    <property type="match status" value="1"/>
</dbReference>
<comment type="caution">
    <text evidence="5">The sequence shown here is derived from an EMBL/GenBank/DDBJ whole genome shotgun (WGS) entry which is preliminary data.</text>
</comment>
<dbReference type="GO" id="GO:0005737">
    <property type="term" value="C:cytoplasm"/>
    <property type="evidence" value="ECO:0007669"/>
    <property type="project" value="UniProtKB-ARBA"/>
</dbReference>
<dbReference type="InterPro" id="IPR023803">
    <property type="entry name" value="Ribosomal_bS16_dom_sf"/>
</dbReference>
<dbReference type="GO" id="GO:0015935">
    <property type="term" value="C:small ribosomal subunit"/>
    <property type="evidence" value="ECO:0007669"/>
    <property type="project" value="TreeGrafter"/>
</dbReference>
<keyword evidence="2 3" id="KW-0687">Ribonucleoprotein</keyword>
<evidence type="ECO:0000256" key="2">
    <source>
        <dbReference type="ARBA" id="ARBA00023274"/>
    </source>
</evidence>
<dbReference type="NCBIfam" id="TIGR00002">
    <property type="entry name" value="S16"/>
    <property type="match status" value="1"/>
</dbReference>
<keyword evidence="1 3" id="KW-0689">Ribosomal protein</keyword>
<dbReference type="HAMAP" id="MF_00385">
    <property type="entry name" value="Ribosomal_bS16"/>
    <property type="match status" value="1"/>
</dbReference>
<dbReference type="InterPro" id="IPR000307">
    <property type="entry name" value="Ribosomal_bS16"/>
</dbReference>
<name>A0A7V5PP13_CALAY</name>
<organism evidence="5">
    <name type="scientific">Caldithrix abyssi</name>
    <dbReference type="NCBI Taxonomy" id="187145"/>
    <lineage>
        <taxon>Bacteria</taxon>
        <taxon>Pseudomonadati</taxon>
        <taxon>Calditrichota</taxon>
        <taxon>Calditrichia</taxon>
        <taxon>Calditrichales</taxon>
        <taxon>Calditrichaceae</taxon>
        <taxon>Caldithrix</taxon>
    </lineage>
</organism>
<evidence type="ECO:0000256" key="4">
    <source>
        <dbReference type="SAM" id="MobiDB-lite"/>
    </source>
</evidence>
<evidence type="ECO:0000256" key="1">
    <source>
        <dbReference type="ARBA" id="ARBA00022980"/>
    </source>
</evidence>
<sequence>MGRKKRPFYRIVAADSRAPRDGRFIETLGTYNPLTKPHTVEFDEERVLYWLKNGAQPSQTVRSLFKQKGLWLKWDLMKRGADEAKIAEEYAKWEVLQIEKAKRQAAKEEEQRKAKEKEAKEEKTEAAPEQAAAEEPAPEEAPAQEEATEPQAEAAVQEETPADQEDQNPEKSE</sequence>
<dbReference type="Proteomes" id="UP000886124">
    <property type="component" value="Unassembled WGS sequence"/>
</dbReference>
<proteinExistence type="inferred from homology"/>
<comment type="similarity">
    <text evidence="3">Belongs to the bacterial ribosomal protein bS16 family.</text>
</comment>
<gene>
    <name evidence="3" type="primary">rpsP</name>
    <name evidence="5" type="ORF">ENJ89_05490</name>
</gene>